<feature type="transmembrane region" description="Helical" evidence="2">
    <location>
        <begin position="780"/>
        <end position="798"/>
    </location>
</feature>
<dbReference type="EMBL" id="BAABJE010000007">
    <property type="protein sequence ID" value="GAA4792674.1"/>
    <property type="molecule type" value="Genomic_DNA"/>
</dbReference>
<dbReference type="PROSITE" id="PS50887">
    <property type="entry name" value="GGDEF"/>
    <property type="match status" value="1"/>
</dbReference>
<dbReference type="InterPro" id="IPR011123">
    <property type="entry name" value="Y_Y_Y"/>
</dbReference>
<dbReference type="InterPro" id="IPR050469">
    <property type="entry name" value="Diguanylate_Cyclase"/>
</dbReference>
<dbReference type="CDD" id="cd01949">
    <property type="entry name" value="GGDEF"/>
    <property type="match status" value="1"/>
</dbReference>
<evidence type="ECO:0000256" key="3">
    <source>
        <dbReference type="SAM" id="SignalP"/>
    </source>
</evidence>
<name>A0ABP9BAU1_9GAMM</name>
<accession>A0ABP9BAU1</accession>
<dbReference type="EC" id="2.7.7.65" evidence="1"/>
<comment type="caution">
    <text evidence="5">The sequence shown here is derived from an EMBL/GenBank/DDBJ whole genome shotgun (WGS) entry which is preliminary data.</text>
</comment>
<keyword evidence="3" id="KW-0732">Signal</keyword>
<protein>
    <recommendedName>
        <fullName evidence="1">diguanylate cyclase</fullName>
        <ecNumber evidence="1">2.7.7.65</ecNumber>
    </recommendedName>
</protein>
<feature type="signal peptide" evidence="3">
    <location>
        <begin position="1"/>
        <end position="21"/>
    </location>
</feature>
<keyword evidence="2" id="KW-1133">Transmembrane helix</keyword>
<proteinExistence type="predicted"/>
<dbReference type="PANTHER" id="PTHR45138:SF24">
    <property type="entry name" value="DIGUANYLATE CYCLASE DGCC-RELATED"/>
    <property type="match status" value="1"/>
</dbReference>
<dbReference type="InterPro" id="IPR029787">
    <property type="entry name" value="Nucleotide_cyclase"/>
</dbReference>
<dbReference type="Proteomes" id="UP001499959">
    <property type="component" value="Unassembled WGS sequence"/>
</dbReference>
<evidence type="ECO:0000256" key="1">
    <source>
        <dbReference type="ARBA" id="ARBA00012528"/>
    </source>
</evidence>
<dbReference type="Pfam" id="PF07495">
    <property type="entry name" value="Y_Y_Y"/>
    <property type="match status" value="1"/>
</dbReference>
<dbReference type="InterPro" id="IPR000160">
    <property type="entry name" value="GGDEF_dom"/>
</dbReference>
<dbReference type="PANTHER" id="PTHR45138">
    <property type="entry name" value="REGULATORY COMPONENTS OF SENSORY TRANSDUCTION SYSTEM"/>
    <property type="match status" value="1"/>
</dbReference>
<evidence type="ECO:0000313" key="6">
    <source>
        <dbReference type="Proteomes" id="UP001499959"/>
    </source>
</evidence>
<dbReference type="Gene3D" id="3.30.70.270">
    <property type="match status" value="1"/>
</dbReference>
<evidence type="ECO:0000313" key="5">
    <source>
        <dbReference type="EMBL" id="GAA4792674.1"/>
    </source>
</evidence>
<feature type="chain" id="PRO_5046690790" description="diguanylate cyclase" evidence="3">
    <location>
        <begin position="22"/>
        <end position="988"/>
    </location>
</feature>
<dbReference type="SMART" id="SM00267">
    <property type="entry name" value="GGDEF"/>
    <property type="match status" value="1"/>
</dbReference>
<dbReference type="RefSeq" id="WP_345302951.1">
    <property type="nucleotide sequence ID" value="NZ_BAABJE010000007.1"/>
</dbReference>
<dbReference type="NCBIfam" id="TIGR00254">
    <property type="entry name" value="GGDEF"/>
    <property type="match status" value="1"/>
</dbReference>
<keyword evidence="6" id="KW-1185">Reference proteome</keyword>
<dbReference type="InterPro" id="IPR013783">
    <property type="entry name" value="Ig-like_fold"/>
</dbReference>
<dbReference type="SUPFAM" id="SSF55073">
    <property type="entry name" value="Nucleotide cyclase"/>
    <property type="match status" value="1"/>
</dbReference>
<organism evidence="5 6">
    <name type="scientific">Lysobacter hankyongensis</name>
    <dbReference type="NCBI Taxonomy" id="1176535"/>
    <lineage>
        <taxon>Bacteria</taxon>
        <taxon>Pseudomonadati</taxon>
        <taxon>Pseudomonadota</taxon>
        <taxon>Gammaproteobacteria</taxon>
        <taxon>Lysobacterales</taxon>
        <taxon>Lysobacteraceae</taxon>
        <taxon>Lysobacter</taxon>
    </lineage>
</organism>
<dbReference type="Pfam" id="PF00990">
    <property type="entry name" value="GGDEF"/>
    <property type="match status" value="1"/>
</dbReference>
<keyword evidence="2" id="KW-0472">Membrane</keyword>
<reference evidence="6" key="1">
    <citation type="journal article" date="2019" name="Int. J. Syst. Evol. Microbiol.">
        <title>The Global Catalogue of Microorganisms (GCM) 10K type strain sequencing project: providing services to taxonomists for standard genome sequencing and annotation.</title>
        <authorList>
            <consortium name="The Broad Institute Genomics Platform"/>
            <consortium name="The Broad Institute Genome Sequencing Center for Infectious Disease"/>
            <person name="Wu L."/>
            <person name="Ma J."/>
        </authorList>
    </citation>
    <scope>NUCLEOTIDE SEQUENCE [LARGE SCALE GENOMIC DNA]</scope>
    <source>
        <strain evidence="6">JCM 18204</strain>
    </source>
</reference>
<keyword evidence="2" id="KW-0812">Transmembrane</keyword>
<sequence length="988" mass="107126">MRGCIGWAFALLLFAASMARAADPQITRISPDVRVYPQYFSVEQDRLRHIYVGGSGGILRFDGGRWTWLKTPRPGAVRALHADARGRLWVGGSDCFGYLRTLSNGDLEYVDLVPGFRRDLADSGSSGARPAGADASGTDVADANFADINFADIWQITEHRGRIYFRGLRDLFAVDADGARAGYWHHEGRFGEIDRVGDELWVQWRGEGLRRLEGDAFVPIAGTGGLSTALIYNFFALDDGGVLITDAAGGLKIFKDGRVDPLDDVASTDGAADDGSAHGGGLHDNAIQINNGVALGGGKFAFGSFDGVLRVLDLPRRRFESIQVGKSFIPEVVVDDDGALLSVDDRGLIRVEWPFRWLRYGKAEGVEGSVYALHRIGDALYLSTGAGVYRGSIANGVFDHPLARQDWTRGEAWHILDDGAGLLLADSRSLSRIDHGRATVIGSDDLYPRTLLLDPAHPGLLWVGSEFGPVLLKRDGDGYVEAGRHTKAPWLVSSLAATADGILLGSDENGLAMAVLDARDPNGFRVVRFGPREGLRFGAANTAVVSATPEGAVVSTEAGLFRYRAGRFVADDLDGLGGLLDAGEVVTLVASGDGDRWAYSYHTAYRKSGNGRWAVALHARPEDGPFMSLLTLPGGDALIAANGLLVRYLSRAGDHDGDGTRPIAERATLRITRVRLNRGGERVSTLPLDQPPGFLMTGATLEFDLGLTDFSGVGDKRYQFRLEGFDDTWSDFGMQPGFRFFSLPPGRYTLHVRARVGNAPPIEGVPYPFEVIPRWYERAWFLPALVALASLLAGFALIRRQRRRLAALRSRNIELDALVRARTQDLERLNFSLQDLADRDGLTGIANRRKFDAFLQQAVERAHATGERLGLALIDVDHFKTYNDANGHQAGDDALIRVARCLSDSVRGDTLVARYGGEEFAIVAPGCGLEDVRHLAERIRAHVAEAADGMTVSIGVSELHPGETPADCVARADAALYRAKSAGRNRVD</sequence>
<dbReference type="Gene3D" id="2.60.40.10">
    <property type="entry name" value="Immunoglobulins"/>
    <property type="match status" value="1"/>
</dbReference>
<gene>
    <name evidence="5" type="ORF">GCM10023307_17630</name>
</gene>
<evidence type="ECO:0000256" key="2">
    <source>
        <dbReference type="SAM" id="Phobius"/>
    </source>
</evidence>
<evidence type="ECO:0000259" key="4">
    <source>
        <dbReference type="PROSITE" id="PS50887"/>
    </source>
</evidence>
<feature type="domain" description="GGDEF" evidence="4">
    <location>
        <begin position="867"/>
        <end position="988"/>
    </location>
</feature>
<dbReference type="InterPro" id="IPR043128">
    <property type="entry name" value="Rev_trsase/Diguanyl_cyclase"/>
</dbReference>